<evidence type="ECO:0000313" key="3">
    <source>
        <dbReference type="Proteomes" id="UP001171945"/>
    </source>
</evidence>
<keyword evidence="3" id="KW-1185">Reference proteome</keyword>
<dbReference type="Proteomes" id="UP001171945">
    <property type="component" value="Unassembled WGS sequence"/>
</dbReference>
<protein>
    <submittedName>
        <fullName evidence="2">Type II secretion system protein</fullName>
    </submittedName>
</protein>
<keyword evidence="1" id="KW-0812">Transmembrane</keyword>
<keyword evidence="1" id="KW-1133">Transmembrane helix</keyword>
<accession>A0ABT7VSJ6</accession>
<sequence length="134" mass="15041">MGRLFSRFSANSQQAGFTLLEVLVAMAIVGLVLGTAFGLLAGSRRLAFKALDDIERTIFLRSAINAAQIVEDPDYPELPERYKKSLDLEIGELLEKPERQTRPIRLALESYTLRDDKKGIELSSFRLIKLDTAQ</sequence>
<dbReference type="InterPro" id="IPR012902">
    <property type="entry name" value="N_methyl_site"/>
</dbReference>
<dbReference type="Pfam" id="PF07963">
    <property type="entry name" value="N_methyl"/>
    <property type="match status" value="1"/>
</dbReference>
<dbReference type="PROSITE" id="PS00409">
    <property type="entry name" value="PROKAR_NTER_METHYL"/>
    <property type="match status" value="1"/>
</dbReference>
<dbReference type="NCBIfam" id="TIGR02532">
    <property type="entry name" value="IV_pilin_GFxxxE"/>
    <property type="match status" value="1"/>
</dbReference>
<feature type="transmembrane region" description="Helical" evidence="1">
    <location>
        <begin position="20"/>
        <end position="41"/>
    </location>
</feature>
<keyword evidence="1" id="KW-0472">Membrane</keyword>
<organism evidence="2 3">
    <name type="scientific">Candidatus Marithioploca araucensis</name>
    <dbReference type="NCBI Taxonomy" id="70273"/>
    <lineage>
        <taxon>Bacteria</taxon>
        <taxon>Pseudomonadati</taxon>
        <taxon>Pseudomonadota</taxon>
        <taxon>Gammaproteobacteria</taxon>
        <taxon>Thiotrichales</taxon>
        <taxon>Thiotrichaceae</taxon>
        <taxon>Candidatus Marithioploca</taxon>
    </lineage>
</organism>
<reference evidence="2" key="1">
    <citation type="submission" date="2023-06" db="EMBL/GenBank/DDBJ databases">
        <title>Uncultivated large filamentous bacteria from sulfidic sediments reveal new species and different genomic features in energy metabolism and defense.</title>
        <authorList>
            <person name="Fonseca A."/>
        </authorList>
    </citation>
    <scope>NUCLEOTIDE SEQUENCE</scope>
    <source>
        <strain evidence="2">HSG4</strain>
    </source>
</reference>
<dbReference type="EMBL" id="JAUCGM010000038">
    <property type="protein sequence ID" value="MDM8562021.1"/>
    <property type="molecule type" value="Genomic_DNA"/>
</dbReference>
<name>A0ABT7VSJ6_9GAMM</name>
<gene>
    <name evidence="2" type="ORF">QUF54_01555</name>
</gene>
<evidence type="ECO:0000256" key="1">
    <source>
        <dbReference type="SAM" id="Phobius"/>
    </source>
</evidence>
<evidence type="ECO:0000313" key="2">
    <source>
        <dbReference type="EMBL" id="MDM8562021.1"/>
    </source>
</evidence>
<comment type="caution">
    <text evidence="2">The sequence shown here is derived from an EMBL/GenBank/DDBJ whole genome shotgun (WGS) entry which is preliminary data.</text>
</comment>
<proteinExistence type="predicted"/>